<organism evidence="2 3">
    <name type="scientific">Kluyvera ascorbata</name>
    <dbReference type="NCBI Taxonomy" id="51288"/>
    <lineage>
        <taxon>Bacteria</taxon>
        <taxon>Pseudomonadati</taxon>
        <taxon>Pseudomonadota</taxon>
        <taxon>Gammaproteobacteria</taxon>
        <taxon>Enterobacterales</taxon>
        <taxon>Enterobacteriaceae</taxon>
        <taxon>Kluyvera</taxon>
    </lineage>
</organism>
<gene>
    <name evidence="2" type="ORF">EB837_09155</name>
</gene>
<dbReference type="Gene3D" id="1.20.1290.10">
    <property type="entry name" value="AhpD-like"/>
    <property type="match status" value="1"/>
</dbReference>
<dbReference type="GO" id="GO:0051920">
    <property type="term" value="F:peroxiredoxin activity"/>
    <property type="evidence" value="ECO:0007669"/>
    <property type="project" value="InterPro"/>
</dbReference>
<protein>
    <recommendedName>
        <fullName evidence="1">Carboxymuconolactone decarboxylase-like domain-containing protein</fullName>
    </recommendedName>
</protein>
<dbReference type="Proteomes" id="UP000268051">
    <property type="component" value="Unassembled WGS sequence"/>
</dbReference>
<dbReference type="EMBL" id="RHFN01000007">
    <property type="protein sequence ID" value="ROU15283.1"/>
    <property type="molecule type" value="Genomic_DNA"/>
</dbReference>
<dbReference type="AlphaFoldDB" id="A0A3N2S6E7"/>
<dbReference type="OrthoDB" id="1683318at2"/>
<comment type="caution">
    <text evidence="2">The sequence shown here is derived from an EMBL/GenBank/DDBJ whole genome shotgun (WGS) entry which is preliminary data.</text>
</comment>
<evidence type="ECO:0000259" key="1">
    <source>
        <dbReference type="Pfam" id="PF02627"/>
    </source>
</evidence>
<reference evidence="2 3" key="1">
    <citation type="submission" date="2018-10" db="EMBL/GenBank/DDBJ databases">
        <title>Horizontal transference of carbapenem resistance between Klebsiella pneumoniae and Kluyvera ascorbata during abdominal infection: a case report.</title>
        <authorList>
            <person name="Raro O.H.F."/>
            <person name="Lima-Morales D."/>
            <person name="Barth A.L."/>
            <person name="Paim T.G.S."/>
            <person name="Mott M.P."/>
            <person name="Riche C.V.W."/>
            <person name="Teixeira U.F."/>
            <person name="Waechter F."/>
            <person name="Dias C.A.G."/>
        </authorList>
    </citation>
    <scope>NUCLEOTIDE SEQUENCE [LARGE SCALE GENOMIC DNA]</scope>
    <source>
        <strain evidence="2 3">OT2</strain>
    </source>
</reference>
<dbReference type="InterPro" id="IPR003779">
    <property type="entry name" value="CMD-like"/>
</dbReference>
<dbReference type="InterPro" id="IPR029032">
    <property type="entry name" value="AhpD-like"/>
</dbReference>
<sequence>MAVHVDAAAKHGATKEEIAEALSVAIHLNTGAALVYTARALDIYDNLPQ</sequence>
<evidence type="ECO:0000313" key="3">
    <source>
        <dbReference type="Proteomes" id="UP000268051"/>
    </source>
</evidence>
<evidence type="ECO:0000313" key="2">
    <source>
        <dbReference type="EMBL" id="ROU15283.1"/>
    </source>
</evidence>
<dbReference type="SUPFAM" id="SSF69118">
    <property type="entry name" value="AhpD-like"/>
    <property type="match status" value="1"/>
</dbReference>
<dbReference type="Pfam" id="PF02627">
    <property type="entry name" value="CMD"/>
    <property type="match status" value="1"/>
</dbReference>
<proteinExistence type="predicted"/>
<name>A0A3N2S6E7_9ENTR</name>
<feature type="domain" description="Carboxymuconolactone decarboxylase-like" evidence="1">
    <location>
        <begin position="2"/>
        <end position="41"/>
    </location>
</feature>
<accession>A0A3N2S6E7</accession>